<dbReference type="EMBL" id="JAACJO010000008">
    <property type="protein sequence ID" value="KAF5354761.1"/>
    <property type="molecule type" value="Genomic_DNA"/>
</dbReference>
<keyword evidence="4" id="KW-0862">Zinc</keyword>
<evidence type="ECO:0000256" key="6">
    <source>
        <dbReference type="SAM" id="MobiDB-lite"/>
    </source>
</evidence>
<dbReference type="PANTHER" id="PTHR46481:SF10">
    <property type="entry name" value="ZINC FINGER BED DOMAIN-CONTAINING PROTEIN 39"/>
    <property type="match status" value="1"/>
</dbReference>
<dbReference type="InterPro" id="IPR008906">
    <property type="entry name" value="HATC_C_dom"/>
</dbReference>
<keyword evidence="9" id="KW-1185">Reference proteome</keyword>
<evidence type="ECO:0000256" key="5">
    <source>
        <dbReference type="ARBA" id="ARBA00023242"/>
    </source>
</evidence>
<dbReference type="GO" id="GO:0008270">
    <property type="term" value="F:zinc ion binding"/>
    <property type="evidence" value="ECO:0007669"/>
    <property type="project" value="UniProtKB-KW"/>
</dbReference>
<protein>
    <recommendedName>
        <fullName evidence="7">HAT C-terminal dimerisation domain-containing protein</fullName>
    </recommendedName>
</protein>
<accession>A0A8H5FZB4</accession>
<dbReference type="Proteomes" id="UP000559027">
    <property type="component" value="Unassembled WGS sequence"/>
</dbReference>
<feature type="region of interest" description="Disordered" evidence="6">
    <location>
        <begin position="1"/>
        <end position="51"/>
    </location>
</feature>
<organism evidence="8 9">
    <name type="scientific">Leucocoprinus leucothites</name>
    <dbReference type="NCBI Taxonomy" id="201217"/>
    <lineage>
        <taxon>Eukaryota</taxon>
        <taxon>Fungi</taxon>
        <taxon>Dikarya</taxon>
        <taxon>Basidiomycota</taxon>
        <taxon>Agaricomycotina</taxon>
        <taxon>Agaricomycetes</taxon>
        <taxon>Agaricomycetidae</taxon>
        <taxon>Agaricales</taxon>
        <taxon>Agaricineae</taxon>
        <taxon>Agaricaceae</taxon>
        <taxon>Leucocoprinus</taxon>
    </lineage>
</organism>
<keyword evidence="2" id="KW-0479">Metal-binding</keyword>
<comment type="subcellular location">
    <subcellularLocation>
        <location evidence="1">Nucleus</location>
    </subcellularLocation>
</comment>
<dbReference type="AlphaFoldDB" id="A0A8H5FZB4"/>
<sequence>MPAPSIEPGICDVLANMEESDDDKEEDGRDEDKGDDTDDNMSSVQIDGGPRKKKVQDVWEFFLKEGSERVEAKRAEPEYEVMTYALSTGTTILYCHLTTIHLATWAQSLRRLKLKVGGREAQALVDNYWMQQDEANSYHPISSGDTLDRDSRVQFTKEAFYDALQEFIITTNSFLIKLKSDIKGAPGKVSLTTDMWTDENLSPFMAITTHRIEALEINTPAGPRCLLTMKSYVIGFHRVSGHHTGNHLAQALRFIVDHINLTSKTCNNDILRCFPHIVNLACQTLLKEVTNICLAEVNSPDYNPNNNPAQSRDAIAILHTVIHTAITEYLMLNTDAFRVTLLRSNWDTLEVYVKILVVLSAEKVPTLCEVLPSFNAMIVAWCKQQLKFPAYSMVIEAGLSKLSDYQDRIVDIPAYSLTILINPSMKLDWFKENMPTEIEQVQDLFIKHENHWRYPTIFCLALDILSIQASSVSCERLFSIAKETMTLHCNRIGPDLMEALQMLKYAYDHGGEELNFTTGMSKDDEVEFLINLDSEQTSVPEDISLFIDTLHNADSSANL</sequence>
<dbReference type="InterPro" id="IPR052035">
    <property type="entry name" value="ZnF_BED_domain_contain"/>
</dbReference>
<dbReference type="InterPro" id="IPR012337">
    <property type="entry name" value="RNaseH-like_sf"/>
</dbReference>
<evidence type="ECO:0000259" key="7">
    <source>
        <dbReference type="Pfam" id="PF05699"/>
    </source>
</evidence>
<evidence type="ECO:0000313" key="9">
    <source>
        <dbReference type="Proteomes" id="UP000559027"/>
    </source>
</evidence>
<proteinExistence type="predicted"/>
<gene>
    <name evidence="8" type="ORF">D9756_005504</name>
</gene>
<keyword evidence="3" id="KW-0863">Zinc-finger</keyword>
<name>A0A8H5FZB4_9AGAR</name>
<evidence type="ECO:0000256" key="4">
    <source>
        <dbReference type="ARBA" id="ARBA00022833"/>
    </source>
</evidence>
<evidence type="ECO:0000313" key="8">
    <source>
        <dbReference type="EMBL" id="KAF5354761.1"/>
    </source>
</evidence>
<dbReference type="SUPFAM" id="SSF53098">
    <property type="entry name" value="Ribonuclease H-like"/>
    <property type="match status" value="1"/>
</dbReference>
<comment type="caution">
    <text evidence="8">The sequence shown here is derived from an EMBL/GenBank/DDBJ whole genome shotgun (WGS) entry which is preliminary data.</text>
</comment>
<dbReference type="GO" id="GO:0005634">
    <property type="term" value="C:nucleus"/>
    <property type="evidence" value="ECO:0007669"/>
    <property type="project" value="UniProtKB-SubCell"/>
</dbReference>
<dbReference type="GO" id="GO:0046983">
    <property type="term" value="F:protein dimerization activity"/>
    <property type="evidence" value="ECO:0007669"/>
    <property type="project" value="InterPro"/>
</dbReference>
<dbReference type="Pfam" id="PF05699">
    <property type="entry name" value="Dimer_Tnp_hAT"/>
    <property type="match status" value="1"/>
</dbReference>
<evidence type="ECO:0000256" key="3">
    <source>
        <dbReference type="ARBA" id="ARBA00022771"/>
    </source>
</evidence>
<evidence type="ECO:0000256" key="2">
    <source>
        <dbReference type="ARBA" id="ARBA00022723"/>
    </source>
</evidence>
<keyword evidence="5" id="KW-0539">Nucleus</keyword>
<dbReference type="OrthoDB" id="3250324at2759"/>
<evidence type="ECO:0000256" key="1">
    <source>
        <dbReference type="ARBA" id="ARBA00004123"/>
    </source>
</evidence>
<reference evidence="8 9" key="1">
    <citation type="journal article" date="2020" name="ISME J.">
        <title>Uncovering the hidden diversity of litter-decomposition mechanisms in mushroom-forming fungi.</title>
        <authorList>
            <person name="Floudas D."/>
            <person name="Bentzer J."/>
            <person name="Ahren D."/>
            <person name="Johansson T."/>
            <person name="Persson P."/>
            <person name="Tunlid A."/>
        </authorList>
    </citation>
    <scope>NUCLEOTIDE SEQUENCE [LARGE SCALE GENOMIC DNA]</scope>
    <source>
        <strain evidence="8 9">CBS 146.42</strain>
    </source>
</reference>
<dbReference type="PANTHER" id="PTHR46481">
    <property type="entry name" value="ZINC FINGER BED DOMAIN-CONTAINING PROTEIN 4"/>
    <property type="match status" value="1"/>
</dbReference>
<feature type="domain" description="HAT C-terminal dimerisation" evidence="7">
    <location>
        <begin position="447"/>
        <end position="505"/>
    </location>
</feature>